<accession>A0A5E7MDW2</accession>
<dbReference type="AlphaFoldDB" id="A0A5E7MDW2"/>
<gene>
    <name evidence="1" type="ORF">PS896_03935</name>
</gene>
<reference evidence="1 2" key="1">
    <citation type="submission" date="2019-09" db="EMBL/GenBank/DDBJ databases">
        <authorList>
            <person name="Chandra G."/>
            <person name="Truman W A."/>
        </authorList>
    </citation>
    <scope>NUCLEOTIDE SEQUENCE [LARGE SCALE GENOMIC DNA]</scope>
    <source>
        <strain evidence="1">PS896</strain>
    </source>
</reference>
<evidence type="ECO:0000313" key="1">
    <source>
        <dbReference type="EMBL" id="VVP22869.1"/>
    </source>
</evidence>
<sequence>MREAKTFTIADATSKCITTWYLQGTAIIKTAEDTPPKVGETFRLGFKDYSVIAVFGPYSYRWAAATIVPLEAEPCA</sequence>
<name>A0A5E7MDW2_PSEFL</name>
<dbReference type="EMBL" id="CABVIN010000005">
    <property type="protein sequence ID" value="VVP22869.1"/>
    <property type="molecule type" value="Genomic_DNA"/>
</dbReference>
<organism evidence="1 2">
    <name type="scientific">Pseudomonas fluorescens</name>
    <dbReference type="NCBI Taxonomy" id="294"/>
    <lineage>
        <taxon>Bacteria</taxon>
        <taxon>Pseudomonadati</taxon>
        <taxon>Pseudomonadota</taxon>
        <taxon>Gammaproteobacteria</taxon>
        <taxon>Pseudomonadales</taxon>
        <taxon>Pseudomonadaceae</taxon>
        <taxon>Pseudomonas</taxon>
    </lineage>
</organism>
<evidence type="ECO:0000313" key="2">
    <source>
        <dbReference type="Proteomes" id="UP000377224"/>
    </source>
</evidence>
<dbReference type="RefSeq" id="WP_150648156.1">
    <property type="nucleotide sequence ID" value="NZ_CABVIN010000005.1"/>
</dbReference>
<protein>
    <submittedName>
        <fullName evidence="1">Uncharacterized protein</fullName>
    </submittedName>
</protein>
<proteinExistence type="predicted"/>
<dbReference type="Proteomes" id="UP000377224">
    <property type="component" value="Unassembled WGS sequence"/>
</dbReference>